<proteinExistence type="predicted"/>
<reference evidence="2 3" key="1">
    <citation type="submission" date="2018-11" db="EMBL/GenBank/DDBJ databases">
        <title>Sequencing the genomes of 1000 actinobacteria strains.</title>
        <authorList>
            <person name="Klenk H.-P."/>
        </authorList>
    </citation>
    <scope>NUCLEOTIDE SEQUENCE [LARGE SCALE GENOMIC DNA]</scope>
    <source>
        <strain evidence="2 3">DSM 44781</strain>
    </source>
</reference>
<evidence type="ECO:0000313" key="3">
    <source>
        <dbReference type="Proteomes" id="UP000266906"/>
    </source>
</evidence>
<feature type="region of interest" description="Disordered" evidence="1">
    <location>
        <begin position="1"/>
        <end position="72"/>
    </location>
</feature>
<protein>
    <submittedName>
        <fullName evidence="2">Uncharacterized protein</fullName>
    </submittedName>
</protein>
<name>A0A3N4R291_9ACTN</name>
<evidence type="ECO:0000256" key="1">
    <source>
        <dbReference type="SAM" id="MobiDB-lite"/>
    </source>
</evidence>
<feature type="compositionally biased region" description="Low complexity" evidence="1">
    <location>
        <begin position="95"/>
        <end position="105"/>
    </location>
</feature>
<feature type="region of interest" description="Disordered" evidence="1">
    <location>
        <begin position="91"/>
        <end position="112"/>
    </location>
</feature>
<dbReference type="EMBL" id="RKQG01000004">
    <property type="protein sequence ID" value="RPE27322.1"/>
    <property type="molecule type" value="Genomic_DNA"/>
</dbReference>
<comment type="caution">
    <text evidence="2">The sequence shown here is derived from an EMBL/GenBank/DDBJ whole genome shotgun (WGS) entry which is preliminary data.</text>
</comment>
<organism evidence="2 3">
    <name type="scientific">Kitasatospora cineracea</name>
    <dbReference type="NCBI Taxonomy" id="88074"/>
    <lineage>
        <taxon>Bacteria</taxon>
        <taxon>Bacillati</taxon>
        <taxon>Actinomycetota</taxon>
        <taxon>Actinomycetes</taxon>
        <taxon>Kitasatosporales</taxon>
        <taxon>Streptomycetaceae</taxon>
        <taxon>Kitasatospora</taxon>
    </lineage>
</organism>
<sequence length="112" mass="11322">MVIISQHLTRRSPVVQPATTPHPHPEPGPGADGAPGPHHSPQPAPTTAPGSAPATTTPAPPRSASPGGGTATLLCLTAAGTDISALLERARRLNTRTTTTVQPLRPAADGRQ</sequence>
<keyword evidence="3" id="KW-1185">Reference proteome</keyword>
<evidence type="ECO:0000313" key="2">
    <source>
        <dbReference type="EMBL" id="RPE27322.1"/>
    </source>
</evidence>
<gene>
    <name evidence="2" type="ORF">EDD38_7467</name>
</gene>
<dbReference type="AlphaFoldDB" id="A0A3N4R291"/>
<accession>A0A3N4R291</accession>
<dbReference type="Proteomes" id="UP000266906">
    <property type="component" value="Unassembled WGS sequence"/>
</dbReference>
<feature type="compositionally biased region" description="Low complexity" evidence="1">
    <location>
        <begin position="47"/>
        <end position="57"/>
    </location>
</feature>